<keyword evidence="3" id="KW-1185">Reference proteome</keyword>
<feature type="region of interest" description="Disordered" evidence="1">
    <location>
        <begin position="1"/>
        <end position="64"/>
    </location>
</feature>
<organism evidence="2 3">
    <name type="scientific">Tegillarca granosa</name>
    <name type="common">Malaysian cockle</name>
    <name type="synonym">Anadara granosa</name>
    <dbReference type="NCBI Taxonomy" id="220873"/>
    <lineage>
        <taxon>Eukaryota</taxon>
        <taxon>Metazoa</taxon>
        <taxon>Spiralia</taxon>
        <taxon>Lophotrochozoa</taxon>
        <taxon>Mollusca</taxon>
        <taxon>Bivalvia</taxon>
        <taxon>Autobranchia</taxon>
        <taxon>Pteriomorphia</taxon>
        <taxon>Arcoida</taxon>
        <taxon>Arcoidea</taxon>
        <taxon>Arcidae</taxon>
        <taxon>Tegillarca</taxon>
    </lineage>
</organism>
<sequence length="115" mass="12705">MSQDTVGSPGTQQGMSQDTVGSPSTQQEMSQDTVGSPGTQQQEMSQNTVGSINSPQQMSQDEPLTVDTTKRVLFLISHDCIITYIVKWIPETLALILLIKEMQSDMLRGARNRYL</sequence>
<dbReference type="EMBL" id="JARBDR010000903">
    <property type="protein sequence ID" value="KAJ8303951.1"/>
    <property type="molecule type" value="Genomic_DNA"/>
</dbReference>
<accession>A0ABQ9EF61</accession>
<dbReference type="Proteomes" id="UP001217089">
    <property type="component" value="Unassembled WGS sequence"/>
</dbReference>
<evidence type="ECO:0000313" key="2">
    <source>
        <dbReference type="EMBL" id="KAJ8303951.1"/>
    </source>
</evidence>
<name>A0ABQ9EF61_TEGGR</name>
<proteinExistence type="predicted"/>
<comment type="caution">
    <text evidence="2">The sequence shown here is derived from an EMBL/GenBank/DDBJ whole genome shotgun (WGS) entry which is preliminary data.</text>
</comment>
<protein>
    <submittedName>
        <fullName evidence="2">Uncharacterized protein</fullName>
    </submittedName>
</protein>
<evidence type="ECO:0000256" key="1">
    <source>
        <dbReference type="SAM" id="MobiDB-lite"/>
    </source>
</evidence>
<reference evidence="2 3" key="1">
    <citation type="submission" date="2022-12" db="EMBL/GenBank/DDBJ databases">
        <title>Chromosome-level genome of Tegillarca granosa.</title>
        <authorList>
            <person name="Kim J."/>
        </authorList>
    </citation>
    <scope>NUCLEOTIDE SEQUENCE [LARGE SCALE GENOMIC DNA]</scope>
    <source>
        <strain evidence="2">Teg-2019</strain>
        <tissue evidence="2">Adductor muscle</tissue>
    </source>
</reference>
<gene>
    <name evidence="2" type="ORF">KUTeg_017534</name>
</gene>
<evidence type="ECO:0000313" key="3">
    <source>
        <dbReference type="Proteomes" id="UP001217089"/>
    </source>
</evidence>
<feature type="compositionally biased region" description="Polar residues" evidence="1">
    <location>
        <begin position="1"/>
        <end position="62"/>
    </location>
</feature>